<dbReference type="Proteomes" id="UP000472276">
    <property type="component" value="Unassembled WGS sequence"/>
</dbReference>
<feature type="compositionally biased region" description="Polar residues" evidence="6">
    <location>
        <begin position="173"/>
        <end position="207"/>
    </location>
</feature>
<dbReference type="InterPro" id="IPR051483">
    <property type="entry name" value="MAP7_domain-containing"/>
</dbReference>
<comment type="subcellular location">
    <subcellularLocation>
        <location evidence="1">Cytoplasm</location>
        <location evidence="1">Cytoskeleton</location>
    </subcellularLocation>
</comment>
<evidence type="ECO:0000313" key="7">
    <source>
        <dbReference type="Ensembl" id="ENSOABP00000066550.1"/>
    </source>
</evidence>
<evidence type="ECO:0000313" key="8">
    <source>
        <dbReference type="Proteomes" id="UP000472276"/>
    </source>
</evidence>
<dbReference type="PANTHER" id="PTHR15073">
    <property type="entry name" value="MICROTUBULE-ASSOCIATED PROTEIN"/>
    <property type="match status" value="1"/>
</dbReference>
<feature type="compositionally biased region" description="Basic and acidic residues" evidence="6">
    <location>
        <begin position="331"/>
        <end position="468"/>
    </location>
</feature>
<feature type="compositionally biased region" description="Basic and acidic residues" evidence="6">
    <location>
        <begin position="140"/>
        <end position="149"/>
    </location>
</feature>
<gene>
    <name evidence="7" type="primary">LOC116309960</name>
</gene>
<keyword evidence="5" id="KW-0206">Cytoskeleton</keyword>
<keyword evidence="8" id="KW-1185">Reference proteome</keyword>
<organism evidence="7 8">
    <name type="scientific">Oreochromis aureus</name>
    <name type="common">Israeli tilapia</name>
    <name type="synonym">Chromis aureus</name>
    <dbReference type="NCBI Taxonomy" id="47969"/>
    <lineage>
        <taxon>Eukaryota</taxon>
        <taxon>Metazoa</taxon>
        <taxon>Chordata</taxon>
        <taxon>Craniata</taxon>
        <taxon>Vertebrata</taxon>
        <taxon>Euteleostomi</taxon>
        <taxon>Actinopterygii</taxon>
        <taxon>Neopterygii</taxon>
        <taxon>Teleostei</taxon>
        <taxon>Neoteleostei</taxon>
        <taxon>Acanthomorphata</taxon>
        <taxon>Ovalentaria</taxon>
        <taxon>Cichlomorphae</taxon>
        <taxon>Cichliformes</taxon>
        <taxon>Cichlidae</taxon>
        <taxon>African cichlids</taxon>
        <taxon>Pseudocrenilabrinae</taxon>
        <taxon>Oreochromini</taxon>
        <taxon>Oreochromis</taxon>
    </lineage>
</organism>
<feature type="compositionally biased region" description="Low complexity" evidence="6">
    <location>
        <begin position="21"/>
        <end position="41"/>
    </location>
</feature>
<dbReference type="AlphaFoldDB" id="A0AAZ1XG26"/>
<evidence type="ECO:0000256" key="1">
    <source>
        <dbReference type="ARBA" id="ARBA00004245"/>
    </source>
</evidence>
<dbReference type="Ensembl" id="ENSOABT00000075091.1">
    <property type="protein sequence ID" value="ENSOABP00000066550.1"/>
    <property type="gene ID" value="ENSOABG00000029323.1"/>
</dbReference>
<dbReference type="InterPro" id="IPR008604">
    <property type="entry name" value="MAP7_fam"/>
</dbReference>
<dbReference type="GO" id="GO:0015630">
    <property type="term" value="C:microtubule cytoskeleton"/>
    <property type="evidence" value="ECO:0007669"/>
    <property type="project" value="InterPro"/>
</dbReference>
<keyword evidence="4" id="KW-0175">Coiled coil</keyword>
<keyword evidence="3" id="KW-0963">Cytoplasm</keyword>
<feature type="compositionally biased region" description="Basic and acidic residues" evidence="6">
    <location>
        <begin position="280"/>
        <end position="311"/>
    </location>
</feature>
<protein>
    <recommendedName>
        <fullName evidence="9">MAP7 domain containing 2b</fullName>
    </recommendedName>
</protein>
<dbReference type="PANTHER" id="PTHR15073:SF3">
    <property type="entry name" value="MAP7 DOMAIN-CONTAINING PROTEIN 2"/>
    <property type="match status" value="1"/>
</dbReference>
<proteinExistence type="inferred from homology"/>
<accession>A0AAZ1XG26</accession>
<evidence type="ECO:0008006" key="9">
    <source>
        <dbReference type="Google" id="ProtNLM"/>
    </source>
</evidence>
<sequence>MTQVAPGPADMTALVPPPAPTLLANRHASPSRSPSNHRSPPGSQLHLAKEQSNDGEKIRELSEVLQDKERRVQQQLERCAEERGRKMEEQRRKEQQRKAAAVEKRRKQQEAEKERLEAMVRRRAGGPERRGGGGGGGGGEAREHLDNRPKRWTWGGPPDGVEAVDFLSPPTDQPINKQLSNSSAALHSPDRASSNNHKLTRSSSNRRSIAGFPEETSRAKTPTGESANTPSRSSSFRANSKGPATPKRVRSSRSRAQSPCSPGQYPPSPLRQRASTPGTDEVKGHSTLERKSTKSETSEKKIPKSTSRELNAESPGTPTGRSVGGTTDAEEASRLLAERRRLARIQKEQEERQRQEEERLRAEEEQRRQQEARERQERAARQAEEERVRREEEKARREEEERRQKEQRWKDMQDQLDREREEAFLRAQREAERKRQERELLHIQEEQERQQRKKRIEEIMKRTRKSEVEPPSAAPATEMRGEAAVASEEDAATPAEAPIILLGPLEKSSVDELSDGVQSMDVSPVSRDEQASAHEFSPVTEGTDGCPLGHLMDDDAPGRGQQQAAEVQPYPKMQAGSGVGDLNKNLLIHGYSSAASESSQLIHSVGPSKLDIQ</sequence>
<feature type="region of interest" description="Disordered" evidence="6">
    <location>
        <begin position="594"/>
        <end position="613"/>
    </location>
</feature>
<reference evidence="7" key="3">
    <citation type="submission" date="2025-09" db="UniProtKB">
        <authorList>
            <consortium name="Ensembl"/>
        </authorList>
    </citation>
    <scope>IDENTIFICATION</scope>
</reference>
<dbReference type="Pfam" id="PF05672">
    <property type="entry name" value="MAP7"/>
    <property type="match status" value="1"/>
</dbReference>
<evidence type="ECO:0000256" key="3">
    <source>
        <dbReference type="ARBA" id="ARBA00022490"/>
    </source>
</evidence>
<reference evidence="8" key="1">
    <citation type="submission" date="2020-03" db="EMBL/GenBank/DDBJ databases">
        <title>Evolution of repeat sequences and sex chromosomes of tilapia species revealed by chromosome-level genomes.</title>
        <authorList>
            <person name="Xu L."/>
            <person name="Tao W."/>
            <person name="Wang D."/>
            <person name="Zhou Q."/>
        </authorList>
    </citation>
    <scope>NUCLEOTIDE SEQUENCE [LARGE SCALE GENOMIC DNA]</scope>
    <source>
        <strain evidence="8">Israel</strain>
    </source>
</reference>
<evidence type="ECO:0000256" key="2">
    <source>
        <dbReference type="ARBA" id="ARBA00007525"/>
    </source>
</evidence>
<comment type="similarity">
    <text evidence="2">Belongs to the MAP7 family.</text>
</comment>
<reference evidence="7" key="2">
    <citation type="submission" date="2025-08" db="UniProtKB">
        <authorList>
            <consortium name="Ensembl"/>
        </authorList>
    </citation>
    <scope>IDENTIFICATION</scope>
</reference>
<name>A0AAZ1XG26_OREAU</name>
<feature type="region of interest" description="Disordered" evidence="6">
    <location>
        <begin position="1"/>
        <end position="494"/>
    </location>
</feature>
<evidence type="ECO:0000256" key="5">
    <source>
        <dbReference type="ARBA" id="ARBA00023212"/>
    </source>
</evidence>
<feature type="compositionally biased region" description="Basic and acidic residues" evidence="6">
    <location>
        <begin position="47"/>
        <end position="131"/>
    </location>
</feature>
<evidence type="ECO:0000256" key="4">
    <source>
        <dbReference type="ARBA" id="ARBA00023054"/>
    </source>
</evidence>
<feature type="region of interest" description="Disordered" evidence="6">
    <location>
        <begin position="511"/>
        <end position="581"/>
    </location>
</feature>
<feature type="compositionally biased region" description="Polar residues" evidence="6">
    <location>
        <begin position="219"/>
        <end position="238"/>
    </location>
</feature>
<evidence type="ECO:0000256" key="6">
    <source>
        <dbReference type="SAM" id="MobiDB-lite"/>
    </source>
</evidence>
<dbReference type="GO" id="GO:0000226">
    <property type="term" value="P:microtubule cytoskeleton organization"/>
    <property type="evidence" value="ECO:0007669"/>
    <property type="project" value="InterPro"/>
</dbReference>